<reference evidence="2 3" key="1">
    <citation type="journal article" date="2023" name="Mol. Biol. Evol.">
        <title>Genomics of Secondarily Temperate Adaptation in the Only Non-Antarctic Icefish.</title>
        <authorList>
            <person name="Rivera-Colon A.G."/>
            <person name="Rayamajhi N."/>
            <person name="Minhas B.F."/>
            <person name="Madrigal G."/>
            <person name="Bilyk K.T."/>
            <person name="Yoon V."/>
            <person name="Hune M."/>
            <person name="Gregory S."/>
            <person name="Cheng C.H.C."/>
            <person name="Catchen J.M."/>
        </authorList>
    </citation>
    <scope>NUCLEOTIDE SEQUENCE [LARGE SCALE GENOMIC DNA]</scope>
    <source>
        <tissue evidence="2">White muscle</tissue>
    </source>
</reference>
<keyword evidence="3" id="KW-1185">Reference proteome</keyword>
<evidence type="ECO:0000256" key="1">
    <source>
        <dbReference type="SAM" id="MobiDB-lite"/>
    </source>
</evidence>
<proteinExistence type="predicted"/>
<feature type="region of interest" description="Disordered" evidence="1">
    <location>
        <begin position="1"/>
        <end position="20"/>
    </location>
</feature>
<comment type="caution">
    <text evidence="2">The sequence shown here is derived from an EMBL/GenBank/DDBJ whole genome shotgun (WGS) entry which is preliminary data.</text>
</comment>
<sequence>MKEPEAAVCSQQIRSPPQLSPLPPITITPITITPITITPITITPITITPITITPITGQGTLLAHLSQSP</sequence>
<evidence type="ECO:0000313" key="2">
    <source>
        <dbReference type="EMBL" id="KAK5893201.1"/>
    </source>
</evidence>
<evidence type="ECO:0000313" key="3">
    <source>
        <dbReference type="Proteomes" id="UP001331515"/>
    </source>
</evidence>
<dbReference type="EMBL" id="JAURVH010001535">
    <property type="protein sequence ID" value="KAK5893201.1"/>
    <property type="molecule type" value="Genomic_DNA"/>
</dbReference>
<dbReference type="Proteomes" id="UP001331515">
    <property type="component" value="Unassembled WGS sequence"/>
</dbReference>
<organism evidence="2 3">
    <name type="scientific">Champsocephalus gunnari</name>
    <name type="common">Mackerel icefish</name>
    <dbReference type="NCBI Taxonomy" id="52237"/>
    <lineage>
        <taxon>Eukaryota</taxon>
        <taxon>Metazoa</taxon>
        <taxon>Chordata</taxon>
        <taxon>Craniata</taxon>
        <taxon>Vertebrata</taxon>
        <taxon>Euteleostomi</taxon>
        <taxon>Actinopterygii</taxon>
        <taxon>Neopterygii</taxon>
        <taxon>Teleostei</taxon>
        <taxon>Neoteleostei</taxon>
        <taxon>Acanthomorphata</taxon>
        <taxon>Eupercaria</taxon>
        <taxon>Perciformes</taxon>
        <taxon>Notothenioidei</taxon>
        <taxon>Channichthyidae</taxon>
        <taxon>Champsocephalus</taxon>
    </lineage>
</organism>
<name>A0AAN8BX59_CHAGU</name>
<gene>
    <name evidence="2" type="ORF">CgunFtcFv8_006095</name>
</gene>
<dbReference type="AlphaFoldDB" id="A0AAN8BX59"/>
<accession>A0AAN8BX59</accession>
<protein>
    <submittedName>
        <fullName evidence="2">Uncharacterized protein</fullName>
    </submittedName>
</protein>